<dbReference type="EMBL" id="FQVD01000005">
    <property type="protein sequence ID" value="SHE69177.1"/>
    <property type="molecule type" value="Genomic_DNA"/>
</dbReference>
<protein>
    <submittedName>
        <fullName evidence="1">Uncharacterized protein</fullName>
    </submittedName>
</protein>
<dbReference type="AlphaFoldDB" id="A0A1M4VJY7"/>
<sequence>MINHNGQMKNKKNFSELMEFVSILHLYSKSELIMTLNTCSYESKSI</sequence>
<proteinExistence type="predicted"/>
<keyword evidence="2" id="KW-1185">Reference proteome</keyword>
<gene>
    <name evidence="1" type="ORF">SAMN05444349_10518</name>
</gene>
<dbReference type="Proteomes" id="UP000184436">
    <property type="component" value="Unassembled WGS sequence"/>
</dbReference>
<organism evidence="1 2">
    <name type="scientific">Bacteroides faecichinchillae</name>
    <dbReference type="NCBI Taxonomy" id="871325"/>
    <lineage>
        <taxon>Bacteria</taxon>
        <taxon>Pseudomonadati</taxon>
        <taxon>Bacteroidota</taxon>
        <taxon>Bacteroidia</taxon>
        <taxon>Bacteroidales</taxon>
        <taxon>Bacteroidaceae</taxon>
        <taxon>Bacteroides</taxon>
    </lineage>
</organism>
<dbReference type="STRING" id="871325.SAMN05444349_10518"/>
<name>A0A1M4VJY7_9BACE</name>
<accession>A0A1M4VJY7</accession>
<evidence type="ECO:0000313" key="2">
    <source>
        <dbReference type="Proteomes" id="UP000184436"/>
    </source>
</evidence>
<evidence type="ECO:0000313" key="1">
    <source>
        <dbReference type="EMBL" id="SHE69177.1"/>
    </source>
</evidence>
<reference evidence="1 2" key="1">
    <citation type="submission" date="2016-11" db="EMBL/GenBank/DDBJ databases">
        <authorList>
            <person name="Jaros S."/>
            <person name="Januszkiewicz K."/>
            <person name="Wedrychowicz H."/>
        </authorList>
    </citation>
    <scope>NUCLEOTIDE SEQUENCE [LARGE SCALE GENOMIC DNA]</scope>
    <source>
        <strain evidence="1 2">DSM 26883</strain>
    </source>
</reference>